<dbReference type="RefSeq" id="WP_147147441.1">
    <property type="nucleotide sequence ID" value="NZ_BKAJ01000023.1"/>
</dbReference>
<comment type="caution">
    <text evidence="2">The sequence shown here is derived from an EMBL/GenBank/DDBJ whole genome shotgun (WGS) entry which is preliminary data.</text>
</comment>
<feature type="transmembrane region" description="Helical" evidence="1">
    <location>
        <begin position="166"/>
        <end position="191"/>
    </location>
</feature>
<keyword evidence="1" id="KW-0812">Transmembrane</keyword>
<feature type="transmembrane region" description="Helical" evidence="1">
    <location>
        <begin position="325"/>
        <end position="344"/>
    </location>
</feature>
<evidence type="ECO:0000256" key="1">
    <source>
        <dbReference type="SAM" id="Phobius"/>
    </source>
</evidence>
<accession>A0A512N562</accession>
<feature type="transmembrane region" description="Helical" evidence="1">
    <location>
        <begin position="229"/>
        <end position="247"/>
    </location>
</feature>
<keyword evidence="1" id="KW-0472">Membrane</keyword>
<name>A0A512N562_9HYPH</name>
<dbReference type="AlphaFoldDB" id="A0A512N562"/>
<gene>
    <name evidence="2" type="ORF">RSO01_13200</name>
</gene>
<sequence length="345" mass="35726">MRWLGALVAATVAMLAVGVAVAHLGGTTGYATVSITGQSVRYALSLPGEGLGDSTRDLREFAAAVARHVAIEADGAACSGVPAETRQPSAGRANIEIVVLYACAAPIRTLAIRDGIDALLGVDHHTIADIQWPGGAKQVIFEKGQRSASVVIASGASPEARSTGKFVFYLGLGVEHIIGGVDHLLFLLALLALSTSLWQTVKIVTAFTVAHSITLSLAALGLVEVPSSIVEPLIAASIVWVAVENLVAPAGVGRRWLIAAVFGLVHGLGFASALAELGLPRDALVRALIGFNIGVELGQLAFVVVVMPPLVWASRPGRLPRLPQILSVIVAVVGAVWLVERLLAV</sequence>
<proteinExistence type="predicted"/>
<keyword evidence="1" id="KW-1133">Transmembrane helix</keyword>
<feature type="transmembrane region" description="Helical" evidence="1">
    <location>
        <begin position="287"/>
        <end position="313"/>
    </location>
</feature>
<dbReference type="Proteomes" id="UP000321058">
    <property type="component" value="Unassembled WGS sequence"/>
</dbReference>
<organism evidence="2 3">
    <name type="scientific">Reyranella soli</name>
    <dbReference type="NCBI Taxonomy" id="1230389"/>
    <lineage>
        <taxon>Bacteria</taxon>
        <taxon>Pseudomonadati</taxon>
        <taxon>Pseudomonadota</taxon>
        <taxon>Alphaproteobacteria</taxon>
        <taxon>Hyphomicrobiales</taxon>
        <taxon>Reyranellaceae</taxon>
        <taxon>Reyranella</taxon>
    </lineage>
</organism>
<dbReference type="EMBL" id="BKAJ01000023">
    <property type="protein sequence ID" value="GEP54154.1"/>
    <property type="molecule type" value="Genomic_DNA"/>
</dbReference>
<protein>
    <submittedName>
        <fullName evidence="2">Membrane protein</fullName>
    </submittedName>
</protein>
<dbReference type="InterPro" id="IPR032809">
    <property type="entry name" value="Put_HupE_UreJ"/>
</dbReference>
<reference evidence="2 3" key="1">
    <citation type="submission" date="2019-07" db="EMBL/GenBank/DDBJ databases">
        <title>Whole genome shotgun sequence of Reyranella soli NBRC 108950.</title>
        <authorList>
            <person name="Hosoyama A."/>
            <person name="Uohara A."/>
            <person name="Ohji S."/>
            <person name="Ichikawa N."/>
        </authorList>
    </citation>
    <scope>NUCLEOTIDE SEQUENCE [LARGE SCALE GENOMIC DNA]</scope>
    <source>
        <strain evidence="2 3">NBRC 108950</strain>
    </source>
</reference>
<dbReference type="Pfam" id="PF13795">
    <property type="entry name" value="HupE_UreJ_2"/>
    <property type="match status" value="1"/>
</dbReference>
<keyword evidence="3" id="KW-1185">Reference proteome</keyword>
<feature type="transmembrane region" description="Helical" evidence="1">
    <location>
        <begin position="203"/>
        <end position="223"/>
    </location>
</feature>
<evidence type="ECO:0000313" key="3">
    <source>
        <dbReference type="Proteomes" id="UP000321058"/>
    </source>
</evidence>
<feature type="transmembrane region" description="Helical" evidence="1">
    <location>
        <begin position="256"/>
        <end position="275"/>
    </location>
</feature>
<evidence type="ECO:0000313" key="2">
    <source>
        <dbReference type="EMBL" id="GEP54154.1"/>
    </source>
</evidence>
<dbReference type="OrthoDB" id="9808870at2"/>